<evidence type="ECO:0000259" key="9">
    <source>
        <dbReference type="Pfam" id="PF17768"/>
    </source>
</evidence>
<evidence type="ECO:0000256" key="2">
    <source>
        <dbReference type="ARBA" id="ARBA00019841"/>
    </source>
</evidence>
<evidence type="ECO:0000313" key="10">
    <source>
        <dbReference type="EMBL" id="SHI03450.1"/>
    </source>
</evidence>
<evidence type="ECO:0000256" key="5">
    <source>
        <dbReference type="ARBA" id="ARBA00022839"/>
    </source>
</evidence>
<dbReference type="AlphaFoldDB" id="A0A1M5XUG9"/>
<dbReference type="GO" id="GO:0006310">
    <property type="term" value="P:DNA recombination"/>
    <property type="evidence" value="ECO:0007669"/>
    <property type="project" value="InterPro"/>
</dbReference>
<dbReference type="NCBIfam" id="TIGR00644">
    <property type="entry name" value="recJ"/>
    <property type="match status" value="1"/>
</dbReference>
<dbReference type="STRING" id="1123281.SAMN02745180_01828"/>
<dbReference type="RefSeq" id="WP_072744493.1">
    <property type="nucleotide sequence ID" value="NZ_FQXR01000008.1"/>
</dbReference>
<dbReference type="EMBL" id="FQXR01000008">
    <property type="protein sequence ID" value="SHI03450.1"/>
    <property type="molecule type" value="Genomic_DNA"/>
</dbReference>
<dbReference type="Pfam" id="PF01368">
    <property type="entry name" value="DHH"/>
    <property type="match status" value="1"/>
</dbReference>
<dbReference type="PANTHER" id="PTHR30255">
    <property type="entry name" value="SINGLE-STRANDED-DNA-SPECIFIC EXONUCLEASE RECJ"/>
    <property type="match status" value="1"/>
</dbReference>
<reference evidence="10 11" key="1">
    <citation type="submission" date="2016-11" db="EMBL/GenBank/DDBJ databases">
        <authorList>
            <person name="Jaros S."/>
            <person name="Januszkiewicz K."/>
            <person name="Wedrychowicz H."/>
        </authorList>
    </citation>
    <scope>NUCLEOTIDE SEQUENCE [LARGE SCALE GENOMIC DNA]</scope>
    <source>
        <strain evidence="10 11">DSM 13106</strain>
    </source>
</reference>
<dbReference type="Gene3D" id="3.90.1640.30">
    <property type="match status" value="1"/>
</dbReference>
<proteinExistence type="inferred from homology"/>
<accession>A0A1M5XUG9</accession>
<dbReference type="SUPFAM" id="SSF64182">
    <property type="entry name" value="DHH phosphoesterases"/>
    <property type="match status" value="1"/>
</dbReference>
<evidence type="ECO:0000256" key="1">
    <source>
        <dbReference type="ARBA" id="ARBA00005915"/>
    </source>
</evidence>
<gene>
    <name evidence="10" type="ORF">SAMN02745180_01828</name>
</gene>
<dbReference type="Gene3D" id="3.10.310.30">
    <property type="match status" value="1"/>
</dbReference>
<feature type="coiled-coil region" evidence="6">
    <location>
        <begin position="312"/>
        <end position="339"/>
    </location>
</feature>
<organism evidence="10 11">
    <name type="scientific">Sporanaerobacter acetigenes DSM 13106</name>
    <dbReference type="NCBI Taxonomy" id="1123281"/>
    <lineage>
        <taxon>Bacteria</taxon>
        <taxon>Bacillati</taxon>
        <taxon>Bacillota</taxon>
        <taxon>Tissierellia</taxon>
        <taxon>Tissierellales</taxon>
        <taxon>Sporanaerobacteraceae</taxon>
        <taxon>Sporanaerobacter</taxon>
    </lineage>
</organism>
<dbReference type="Pfam" id="PF02272">
    <property type="entry name" value="DHHA1"/>
    <property type="match status" value="1"/>
</dbReference>
<dbReference type="InterPro" id="IPR038763">
    <property type="entry name" value="DHH_sf"/>
</dbReference>
<dbReference type="Proteomes" id="UP000184389">
    <property type="component" value="Unassembled WGS sequence"/>
</dbReference>
<feature type="domain" description="DHHA1" evidence="8">
    <location>
        <begin position="350"/>
        <end position="440"/>
    </location>
</feature>
<evidence type="ECO:0000256" key="4">
    <source>
        <dbReference type="ARBA" id="ARBA00022801"/>
    </source>
</evidence>
<dbReference type="InterPro" id="IPR001667">
    <property type="entry name" value="DDH_dom"/>
</dbReference>
<keyword evidence="6" id="KW-0175">Coiled coil</keyword>
<dbReference type="InterPro" id="IPR003156">
    <property type="entry name" value="DHHA1_dom"/>
</dbReference>
<dbReference type="GO" id="GO:0006281">
    <property type="term" value="P:DNA repair"/>
    <property type="evidence" value="ECO:0007669"/>
    <property type="project" value="InterPro"/>
</dbReference>
<dbReference type="InterPro" id="IPR041122">
    <property type="entry name" value="RecJ_OB"/>
</dbReference>
<comment type="similarity">
    <text evidence="1">Belongs to the RecJ family.</text>
</comment>
<evidence type="ECO:0000259" key="7">
    <source>
        <dbReference type="Pfam" id="PF01368"/>
    </source>
</evidence>
<evidence type="ECO:0000313" key="11">
    <source>
        <dbReference type="Proteomes" id="UP000184389"/>
    </source>
</evidence>
<evidence type="ECO:0000256" key="6">
    <source>
        <dbReference type="SAM" id="Coils"/>
    </source>
</evidence>
<dbReference type="PANTHER" id="PTHR30255:SF2">
    <property type="entry name" value="SINGLE-STRANDED-DNA-SPECIFIC EXONUCLEASE RECJ"/>
    <property type="match status" value="1"/>
</dbReference>
<dbReference type="InterPro" id="IPR004610">
    <property type="entry name" value="RecJ"/>
</dbReference>
<keyword evidence="4" id="KW-0378">Hydrolase</keyword>
<dbReference type="OrthoDB" id="9809852at2"/>
<keyword evidence="3" id="KW-0540">Nuclease</keyword>
<feature type="domain" description="RecJ OB" evidence="9">
    <location>
        <begin position="458"/>
        <end position="563"/>
    </location>
</feature>
<keyword evidence="5 10" id="KW-0269">Exonuclease</keyword>
<keyword evidence="11" id="KW-1185">Reference proteome</keyword>
<name>A0A1M5XUG9_9FIRM</name>
<evidence type="ECO:0000259" key="8">
    <source>
        <dbReference type="Pfam" id="PF02272"/>
    </source>
</evidence>
<feature type="domain" description="DDH" evidence="7">
    <location>
        <begin position="82"/>
        <end position="231"/>
    </location>
</feature>
<dbReference type="InterPro" id="IPR051673">
    <property type="entry name" value="SSDNA_exonuclease_RecJ"/>
</dbReference>
<evidence type="ECO:0000256" key="3">
    <source>
        <dbReference type="ARBA" id="ARBA00022722"/>
    </source>
</evidence>
<sequence length="825" mass="93975">MIRFDKVYKLYDKDYSQIDTLCGKLDISPLTAKVLINRGFNTIESCEDFLNTDLKNLNDPFLLKGMEEAVERISKAIESGEKICIYGDYDADGVTSTSILYIFLKKLGANCFYYLPNRLKEGYGLNIEAIDNIAKLNTSLFITVDCGITNICEVDYLNEKEIDVIVTDHHQCIDTLPKAVSVINPNRVDCSYPFKMLAGVGVAFKLIQGLSKKFGIGVDYEEILPIVTIGTVADVVPLVGENRIIVKNGLNFMKSTANLGVRALLEVAGLKDKNISSYHIGFVLGPRLNAGGRLGVATIGVKMFTTDDYNEALSLAEYLDEENRKRQEIEEEILKDVEKLIEKEIDLGKEKVIVLASDKWHSGVIGICASKITDKYFKPSILFSIEGDVARGSARSIPTFDIHNGLSRCSDVLEKFGGHKQAAGMLIKTENINEFRKKINVVADEFLDDDDLIPEISIDSELESRDIDIKTISELKKLEPFGMNNPSPQFIYRTAKIKNIRQMGKDNSHLKLLLEKDGFAFDTIGFNFGDYGNILSNEDEVNIVGNLDINDYMGNVSPQLIIREINWVKYDISKIDDEYYSAFKKYLNKNSLNFEQDKKDINFTDKSNRLDYIIELLKKHENVLVLVYNYINISNVCEAIQLEGRDVIKKTSISYNIDDNNKVNSIVVLPILADIDFKNYEKVIFYDLSFDTNNFLYFRDKIEETKIETLFYKDDIAANQEILLNMLPTVDEMRIIYKSFLTAKSENIKIEPYVYLKSINERLGKKITKSKLDMTMELFKDLNFIDFTLKDNNYYVKILEVPNEKIDILETPKVKYLHSLKNSCM</sequence>
<protein>
    <recommendedName>
        <fullName evidence="2">Single-stranded-DNA-specific exonuclease RecJ</fullName>
    </recommendedName>
</protein>
<dbReference type="GO" id="GO:0008409">
    <property type="term" value="F:5'-3' exonuclease activity"/>
    <property type="evidence" value="ECO:0007669"/>
    <property type="project" value="InterPro"/>
</dbReference>
<dbReference type="GO" id="GO:0003676">
    <property type="term" value="F:nucleic acid binding"/>
    <property type="evidence" value="ECO:0007669"/>
    <property type="project" value="InterPro"/>
</dbReference>
<dbReference type="Pfam" id="PF17768">
    <property type="entry name" value="RecJ_OB"/>
    <property type="match status" value="1"/>
</dbReference>